<keyword evidence="1" id="KW-0472">Membrane</keyword>
<evidence type="ECO:0000313" key="3">
    <source>
        <dbReference type="Proteomes" id="UP000713479"/>
    </source>
</evidence>
<gene>
    <name evidence="2" type="ORF">E7Z74_09625</name>
</gene>
<organism evidence="2 3">
    <name type="scientific">Methanobrevibacter millerae</name>
    <dbReference type="NCBI Taxonomy" id="230361"/>
    <lineage>
        <taxon>Archaea</taxon>
        <taxon>Methanobacteriati</taxon>
        <taxon>Methanobacteriota</taxon>
        <taxon>Methanomada group</taxon>
        <taxon>Methanobacteria</taxon>
        <taxon>Methanobacteriales</taxon>
        <taxon>Methanobacteriaceae</taxon>
        <taxon>Methanobrevibacter</taxon>
    </lineage>
</organism>
<feature type="transmembrane region" description="Helical" evidence="1">
    <location>
        <begin position="6"/>
        <end position="26"/>
    </location>
</feature>
<evidence type="ECO:0000313" key="2">
    <source>
        <dbReference type="EMBL" id="MBE6511495.1"/>
    </source>
</evidence>
<protein>
    <submittedName>
        <fullName evidence="2">Uncharacterized protein</fullName>
    </submittedName>
</protein>
<dbReference type="EMBL" id="SUTF01000018">
    <property type="protein sequence ID" value="MBE6511495.1"/>
    <property type="molecule type" value="Genomic_DNA"/>
</dbReference>
<comment type="caution">
    <text evidence="2">The sequence shown here is derived from an EMBL/GenBank/DDBJ whole genome shotgun (WGS) entry which is preliminary data.</text>
</comment>
<proteinExistence type="predicted"/>
<dbReference type="Proteomes" id="UP000713479">
    <property type="component" value="Unassembled WGS sequence"/>
</dbReference>
<evidence type="ECO:0000256" key="1">
    <source>
        <dbReference type="SAM" id="Phobius"/>
    </source>
</evidence>
<keyword evidence="1" id="KW-1133">Transmembrane helix</keyword>
<dbReference type="AlphaFoldDB" id="A0A8T3VUA1"/>
<keyword evidence="1" id="KW-0812">Transmembrane</keyword>
<name>A0A8T3VUA1_9EURY</name>
<accession>A0A8T3VUA1</accession>
<sequence>MVNKKMIILVALIAIMCVAIGAIFLFNTTSYEKVELTPNGTSLEIPMKNMEYLGEVSGIKFWKWNYGSLAAYNSQQANNSSGAFALHVMDELLKNANIEMVDGFKVYRIDASQIDDFVGMNLEGKVYCISLDNETTHDNILICSNDKQEVTHVAQSVEYRN</sequence>
<reference evidence="2" key="1">
    <citation type="submission" date="2019-04" db="EMBL/GenBank/DDBJ databases">
        <title>Evolution of Biomass-Degrading Anaerobic Consortia Revealed by Metagenomics.</title>
        <authorList>
            <person name="Peng X."/>
        </authorList>
    </citation>
    <scope>NUCLEOTIDE SEQUENCE</scope>
    <source>
        <strain evidence="2">SIG13</strain>
    </source>
</reference>